<dbReference type="Pfam" id="PF12679">
    <property type="entry name" value="ABC2_membrane_2"/>
    <property type="match status" value="1"/>
</dbReference>
<dbReference type="GO" id="GO:0140359">
    <property type="term" value="F:ABC-type transporter activity"/>
    <property type="evidence" value="ECO:0007669"/>
    <property type="project" value="InterPro"/>
</dbReference>
<keyword evidence="1" id="KW-1133">Transmembrane helix</keyword>
<sequence>MKRLNRVWAVSWLTFREGLRHRVLIGVGIAAAGFLAVSVPVSGFFLREIGKVQADWCLSVVTAGGLLVPFFLGIQLLARDFERRTAFALLSRAVSRTDFILGKFGGLVLLAAAVMSLLAAAAAGALLGGRAIYGRLYYQSLSWAAFFQATGAAFLEVVLLDAMVVFWSTVSTSSFVALLFSLSTYVVGQTVEDVLRFIAAKVPGVEISPVVEVTVRVVKYLVPDLAAFDLKLQASHGMVTPAADLLLLVLNALCYGTVFLCGAILVFRRKDLA</sequence>
<feature type="transmembrane region" description="Helical" evidence="1">
    <location>
        <begin position="164"/>
        <end position="187"/>
    </location>
</feature>
<comment type="caution">
    <text evidence="2">The sequence shown here is derived from an EMBL/GenBank/DDBJ whole genome shotgun (WGS) entry which is preliminary data.</text>
</comment>
<feature type="transmembrane region" description="Helical" evidence="1">
    <location>
        <begin position="21"/>
        <end position="46"/>
    </location>
</feature>
<evidence type="ECO:0000313" key="3">
    <source>
        <dbReference type="Proteomes" id="UP000469346"/>
    </source>
</evidence>
<dbReference type="RefSeq" id="WP_163298858.1">
    <property type="nucleotide sequence ID" value="NZ_JAAGRR010000079.1"/>
</dbReference>
<dbReference type="EMBL" id="JAAGRR010000079">
    <property type="protein sequence ID" value="NDY42725.1"/>
    <property type="molecule type" value="Genomic_DNA"/>
</dbReference>
<feature type="transmembrane region" description="Helical" evidence="1">
    <location>
        <begin position="245"/>
        <end position="267"/>
    </location>
</feature>
<feature type="transmembrane region" description="Helical" evidence="1">
    <location>
        <begin position="136"/>
        <end position="157"/>
    </location>
</feature>
<feature type="transmembrane region" description="Helical" evidence="1">
    <location>
        <begin position="99"/>
        <end position="124"/>
    </location>
</feature>
<keyword evidence="1" id="KW-0812">Transmembrane</keyword>
<organism evidence="2 3">
    <name type="scientific">Dissulfurirhabdus thermomarina</name>
    <dbReference type="NCBI Taxonomy" id="1765737"/>
    <lineage>
        <taxon>Bacteria</taxon>
        <taxon>Deltaproteobacteria</taxon>
        <taxon>Dissulfurirhabdaceae</taxon>
        <taxon>Dissulfurirhabdus</taxon>
    </lineage>
</organism>
<evidence type="ECO:0000256" key="1">
    <source>
        <dbReference type="SAM" id="Phobius"/>
    </source>
</evidence>
<reference evidence="2 3" key="1">
    <citation type="submission" date="2020-02" db="EMBL/GenBank/DDBJ databases">
        <title>Comparative genomics of sulfur disproportionating microorganisms.</title>
        <authorList>
            <person name="Ward L.M."/>
            <person name="Bertran E."/>
            <person name="Johnston D.T."/>
        </authorList>
    </citation>
    <scope>NUCLEOTIDE SEQUENCE [LARGE SCALE GENOMIC DNA]</scope>
    <source>
        <strain evidence="2 3">DSM 100025</strain>
    </source>
</reference>
<evidence type="ECO:0000313" key="2">
    <source>
        <dbReference type="EMBL" id="NDY42725.1"/>
    </source>
</evidence>
<name>A0A6N9TN94_DISTH</name>
<keyword evidence="3" id="KW-1185">Reference proteome</keyword>
<protein>
    <submittedName>
        <fullName evidence="2">ABC transporter permease subunit</fullName>
    </submittedName>
</protein>
<dbReference type="PANTHER" id="PTHR43471">
    <property type="entry name" value="ABC TRANSPORTER PERMEASE"/>
    <property type="match status" value="1"/>
</dbReference>
<dbReference type="Proteomes" id="UP000469346">
    <property type="component" value="Unassembled WGS sequence"/>
</dbReference>
<accession>A0A6N9TN94</accession>
<feature type="transmembrane region" description="Helical" evidence="1">
    <location>
        <begin position="58"/>
        <end position="78"/>
    </location>
</feature>
<dbReference type="AlphaFoldDB" id="A0A6N9TN94"/>
<proteinExistence type="predicted"/>
<dbReference type="GO" id="GO:0005886">
    <property type="term" value="C:plasma membrane"/>
    <property type="evidence" value="ECO:0007669"/>
    <property type="project" value="UniProtKB-SubCell"/>
</dbReference>
<gene>
    <name evidence="2" type="ORF">G3N55_07710</name>
</gene>
<dbReference type="PANTHER" id="PTHR43471:SF10">
    <property type="entry name" value="SLL1107 PROTEIN"/>
    <property type="match status" value="1"/>
</dbReference>
<keyword evidence="1" id="KW-0472">Membrane</keyword>